<dbReference type="Proteomes" id="UP001368328">
    <property type="component" value="Chromosome"/>
</dbReference>
<keyword evidence="6" id="KW-1185">Reference proteome</keyword>
<dbReference type="PROSITE" id="PS01124">
    <property type="entry name" value="HTH_ARAC_FAMILY_2"/>
    <property type="match status" value="1"/>
</dbReference>
<feature type="domain" description="HTH araC/xylS-type" evidence="4">
    <location>
        <begin position="180"/>
        <end position="278"/>
    </location>
</feature>
<dbReference type="InterPro" id="IPR018060">
    <property type="entry name" value="HTH_AraC"/>
</dbReference>
<dbReference type="PANTHER" id="PTHR43280">
    <property type="entry name" value="ARAC-FAMILY TRANSCRIPTIONAL REGULATOR"/>
    <property type="match status" value="1"/>
</dbReference>
<accession>A0ABZ2MY24</accession>
<dbReference type="PRINTS" id="PR00032">
    <property type="entry name" value="HTHARAC"/>
</dbReference>
<dbReference type="Pfam" id="PF12833">
    <property type="entry name" value="HTH_18"/>
    <property type="match status" value="1"/>
</dbReference>
<dbReference type="SUPFAM" id="SSF51215">
    <property type="entry name" value="Regulatory protein AraC"/>
    <property type="match status" value="1"/>
</dbReference>
<reference evidence="5 6" key="1">
    <citation type="submission" date="2024-02" db="EMBL/GenBank/DDBJ databases">
        <title>Seven novel Bacillus-like species.</title>
        <authorList>
            <person name="Liu G."/>
        </authorList>
    </citation>
    <scope>NUCLEOTIDE SEQUENCE [LARGE SCALE GENOMIC DNA]</scope>
    <source>
        <strain evidence="5 6">FJAT-53654</strain>
    </source>
</reference>
<evidence type="ECO:0000313" key="6">
    <source>
        <dbReference type="Proteomes" id="UP001368328"/>
    </source>
</evidence>
<dbReference type="InterPro" id="IPR018062">
    <property type="entry name" value="HTH_AraC-typ_CS"/>
</dbReference>
<dbReference type="PANTHER" id="PTHR43280:SF2">
    <property type="entry name" value="HTH-TYPE TRANSCRIPTIONAL REGULATOR EXSA"/>
    <property type="match status" value="1"/>
</dbReference>
<organism evidence="5 6">
    <name type="scientific">Metabacillus rhizosphaerae</name>
    <dbReference type="NCBI Taxonomy" id="3117747"/>
    <lineage>
        <taxon>Bacteria</taxon>
        <taxon>Bacillati</taxon>
        <taxon>Bacillota</taxon>
        <taxon>Bacilli</taxon>
        <taxon>Bacillales</taxon>
        <taxon>Bacillaceae</taxon>
        <taxon>Metabacillus</taxon>
    </lineage>
</organism>
<dbReference type="Gene3D" id="1.10.10.60">
    <property type="entry name" value="Homeodomain-like"/>
    <property type="match status" value="2"/>
</dbReference>
<dbReference type="InterPro" id="IPR037923">
    <property type="entry name" value="HTH-like"/>
</dbReference>
<dbReference type="Gene3D" id="2.60.120.10">
    <property type="entry name" value="Jelly Rolls"/>
    <property type="match status" value="1"/>
</dbReference>
<keyword evidence="3" id="KW-0804">Transcription</keyword>
<gene>
    <name evidence="5" type="ORF">WCV66_08775</name>
</gene>
<protein>
    <submittedName>
        <fullName evidence="5">AraC family transcriptional regulator</fullName>
    </submittedName>
</protein>
<dbReference type="InterPro" id="IPR009057">
    <property type="entry name" value="Homeodomain-like_sf"/>
</dbReference>
<dbReference type="SMART" id="SM00342">
    <property type="entry name" value="HTH_ARAC"/>
    <property type="match status" value="1"/>
</dbReference>
<dbReference type="EMBL" id="CP147403">
    <property type="protein sequence ID" value="WXB90273.1"/>
    <property type="molecule type" value="Genomic_DNA"/>
</dbReference>
<evidence type="ECO:0000313" key="5">
    <source>
        <dbReference type="EMBL" id="WXB90273.1"/>
    </source>
</evidence>
<evidence type="ECO:0000259" key="4">
    <source>
        <dbReference type="PROSITE" id="PS01124"/>
    </source>
</evidence>
<dbReference type="RefSeq" id="WP_232329101.1">
    <property type="nucleotide sequence ID" value="NZ_CP147403.1"/>
</dbReference>
<dbReference type="SUPFAM" id="SSF46689">
    <property type="entry name" value="Homeodomain-like"/>
    <property type="match status" value="2"/>
</dbReference>
<dbReference type="InterPro" id="IPR014710">
    <property type="entry name" value="RmlC-like_jellyroll"/>
</dbReference>
<dbReference type="InterPro" id="IPR003313">
    <property type="entry name" value="AraC-bd"/>
</dbReference>
<dbReference type="Pfam" id="PF02311">
    <property type="entry name" value="AraC_binding"/>
    <property type="match status" value="1"/>
</dbReference>
<sequence length="286" mass="32972">MCVKMCNLTANLNKLTYSLLLAGYKTCPPEWRRQGTQPKHHSLWFVTKGKGEVILNGKKHKLCPGKLVVFTPEMVCDKKTSRNHPLEFYFVRFSYAMAFEEKETWHFKQSRDVSFPLHGVYTINNNSAIVVLLEQLNALSKRRGETVSFQQKVLFQELLLTIIQDFRSQMITGDSKKAIEGTIEYMVDHYNHPITLSDLANIAGLSVSHYSRLFKKYIGLSPIDYLTHLRIDRAKELLVLSDVRIKEVSQNVGYIDELYFSRIFKRIVGVSPSQFCDDQKLVPDSN</sequence>
<proteinExistence type="predicted"/>
<keyword evidence="1" id="KW-0805">Transcription regulation</keyword>
<evidence type="ECO:0000256" key="1">
    <source>
        <dbReference type="ARBA" id="ARBA00023015"/>
    </source>
</evidence>
<dbReference type="InterPro" id="IPR020449">
    <property type="entry name" value="Tscrpt_reg_AraC-type_HTH"/>
</dbReference>
<dbReference type="PROSITE" id="PS00041">
    <property type="entry name" value="HTH_ARAC_FAMILY_1"/>
    <property type="match status" value="1"/>
</dbReference>
<evidence type="ECO:0000256" key="2">
    <source>
        <dbReference type="ARBA" id="ARBA00023125"/>
    </source>
</evidence>
<evidence type="ECO:0000256" key="3">
    <source>
        <dbReference type="ARBA" id="ARBA00023163"/>
    </source>
</evidence>
<name>A0ABZ2MY24_9BACI</name>
<keyword evidence="2" id="KW-0238">DNA-binding</keyword>